<evidence type="ECO:0000313" key="5">
    <source>
        <dbReference type="Proteomes" id="UP001165427"/>
    </source>
</evidence>
<feature type="domain" description="4'-phosphopantetheinyl transferase" evidence="3">
    <location>
        <begin position="89"/>
        <end position="160"/>
    </location>
</feature>
<accession>A0AA41R294</accession>
<dbReference type="SUPFAM" id="SSF56214">
    <property type="entry name" value="4'-phosphopantetheinyl transferase"/>
    <property type="match status" value="1"/>
</dbReference>
<dbReference type="GO" id="GO:0019878">
    <property type="term" value="P:lysine biosynthetic process via aminoadipic acid"/>
    <property type="evidence" value="ECO:0007669"/>
    <property type="project" value="TreeGrafter"/>
</dbReference>
<reference evidence="4" key="1">
    <citation type="submission" date="2022-04" db="EMBL/GenBank/DDBJ databases">
        <title>Desulfatitalea alkaliphila sp. nov., a novel anaerobic sulfate-reducing bacterium isolated from terrestrial mud volcano, Taman Peninsula, Russia.</title>
        <authorList>
            <person name="Khomyakova M.A."/>
            <person name="Merkel A.Y."/>
            <person name="Slobodkin A.I."/>
        </authorList>
    </citation>
    <scope>NUCLEOTIDE SEQUENCE</scope>
    <source>
        <strain evidence="4">M08but</strain>
    </source>
</reference>
<dbReference type="PANTHER" id="PTHR12215:SF10">
    <property type="entry name" value="L-AMINOADIPATE-SEMIALDEHYDE DEHYDROGENASE-PHOSPHOPANTETHEINYL TRANSFERASE"/>
    <property type="match status" value="1"/>
</dbReference>
<keyword evidence="2 4" id="KW-0808">Transferase</keyword>
<evidence type="ECO:0000259" key="3">
    <source>
        <dbReference type="Pfam" id="PF01648"/>
    </source>
</evidence>
<dbReference type="GO" id="GO:0008897">
    <property type="term" value="F:holo-[acyl-carrier-protein] synthase activity"/>
    <property type="evidence" value="ECO:0007669"/>
    <property type="project" value="InterPro"/>
</dbReference>
<organism evidence="4 5">
    <name type="scientific">Desulfatitalea alkaliphila</name>
    <dbReference type="NCBI Taxonomy" id="2929485"/>
    <lineage>
        <taxon>Bacteria</taxon>
        <taxon>Pseudomonadati</taxon>
        <taxon>Thermodesulfobacteriota</taxon>
        <taxon>Desulfobacteria</taxon>
        <taxon>Desulfobacterales</taxon>
        <taxon>Desulfosarcinaceae</taxon>
        <taxon>Desulfatitalea</taxon>
    </lineage>
</organism>
<evidence type="ECO:0000256" key="2">
    <source>
        <dbReference type="ARBA" id="ARBA00022679"/>
    </source>
</evidence>
<dbReference type="InterPro" id="IPR008278">
    <property type="entry name" value="4-PPantetheinyl_Trfase_dom"/>
</dbReference>
<sequence length="203" mass="22108">MVGVGDRSVALHPVVLPVSVDQQRLRGREKVAALRARARDALALSAGYAGLRLGPLAKDDNGAPLPSDGVYWSLSHKSAYVAAVAAMRPVGIDVERIKPVSEGLRRRIAEAEEWALAPAEEQHTFFRFWTAKEAVLKAVGTGLVELSQCRIAQVSAADTLLLHHGGRVFTVRQRWVDTDHLVAVTTDGAPIVWHITTQLQQKD</sequence>
<comment type="caution">
    <text evidence="4">The sequence shown here is derived from an EMBL/GenBank/DDBJ whole genome shotgun (WGS) entry which is preliminary data.</text>
</comment>
<dbReference type="InterPro" id="IPR050559">
    <property type="entry name" value="P-Pant_transferase_sf"/>
</dbReference>
<keyword evidence="5" id="KW-1185">Reference proteome</keyword>
<dbReference type="GO" id="GO:0000287">
    <property type="term" value="F:magnesium ion binding"/>
    <property type="evidence" value="ECO:0007669"/>
    <property type="project" value="InterPro"/>
</dbReference>
<dbReference type="EMBL" id="JALJRB010000002">
    <property type="protein sequence ID" value="MCJ8499436.1"/>
    <property type="molecule type" value="Genomic_DNA"/>
</dbReference>
<name>A0AA41R294_9BACT</name>
<evidence type="ECO:0000256" key="1">
    <source>
        <dbReference type="ARBA" id="ARBA00010990"/>
    </source>
</evidence>
<dbReference type="AlphaFoldDB" id="A0AA41R294"/>
<dbReference type="Pfam" id="PF01648">
    <property type="entry name" value="ACPS"/>
    <property type="match status" value="1"/>
</dbReference>
<comment type="similarity">
    <text evidence="1">Belongs to the P-Pant transferase superfamily. Gsp/Sfp/HetI/AcpT family.</text>
</comment>
<dbReference type="InterPro" id="IPR037143">
    <property type="entry name" value="4-PPantetheinyl_Trfase_dom_sf"/>
</dbReference>
<proteinExistence type="inferred from homology"/>
<dbReference type="Gene3D" id="3.90.470.20">
    <property type="entry name" value="4'-phosphopantetheinyl transferase domain"/>
    <property type="match status" value="1"/>
</dbReference>
<dbReference type="GO" id="GO:0005829">
    <property type="term" value="C:cytosol"/>
    <property type="evidence" value="ECO:0007669"/>
    <property type="project" value="TreeGrafter"/>
</dbReference>
<evidence type="ECO:0000313" key="4">
    <source>
        <dbReference type="EMBL" id="MCJ8499436.1"/>
    </source>
</evidence>
<gene>
    <name evidence="4" type="ORF">MRX98_02530</name>
</gene>
<protein>
    <submittedName>
        <fullName evidence="4">4'-phosphopantetheinyl transferase superfamily protein</fullName>
    </submittedName>
</protein>
<dbReference type="PANTHER" id="PTHR12215">
    <property type="entry name" value="PHOSPHOPANTETHEINE TRANSFERASE"/>
    <property type="match status" value="1"/>
</dbReference>
<dbReference type="RefSeq" id="WP_246902753.1">
    <property type="nucleotide sequence ID" value="NZ_JALJRB010000002.1"/>
</dbReference>
<dbReference type="Proteomes" id="UP001165427">
    <property type="component" value="Unassembled WGS sequence"/>
</dbReference>